<dbReference type="Gene3D" id="1.25.40.10">
    <property type="entry name" value="Tetratricopeptide repeat domain"/>
    <property type="match status" value="2"/>
</dbReference>
<dbReference type="PANTHER" id="PTHR46358">
    <property type="entry name" value="TONSOKU-LIKE PROTEIN"/>
    <property type="match status" value="1"/>
</dbReference>
<evidence type="ECO:0000256" key="5">
    <source>
        <dbReference type="PROSITE-ProRule" id="PRU00023"/>
    </source>
</evidence>
<dbReference type="SUPFAM" id="SSF48452">
    <property type="entry name" value="TPR-like"/>
    <property type="match status" value="2"/>
</dbReference>
<dbReference type="SUPFAM" id="SSF52047">
    <property type="entry name" value="RNI-like"/>
    <property type="match status" value="1"/>
</dbReference>
<dbReference type="SUPFAM" id="SSF48403">
    <property type="entry name" value="Ankyrin repeat"/>
    <property type="match status" value="1"/>
</dbReference>
<protein>
    <recommendedName>
        <fullName evidence="10">Tonsoku-like protein</fullName>
    </recommendedName>
</protein>
<evidence type="ECO:0008006" key="10">
    <source>
        <dbReference type="Google" id="ProtNLM"/>
    </source>
</evidence>
<dbReference type="GO" id="GO:0043596">
    <property type="term" value="C:nuclear replication fork"/>
    <property type="evidence" value="ECO:0007669"/>
    <property type="project" value="TreeGrafter"/>
</dbReference>
<dbReference type="InterPro" id="IPR002110">
    <property type="entry name" value="Ankyrin_rpt"/>
</dbReference>
<evidence type="ECO:0000313" key="8">
    <source>
        <dbReference type="Proteomes" id="UP000663828"/>
    </source>
</evidence>
<reference evidence="6" key="1">
    <citation type="submission" date="2021-02" db="EMBL/GenBank/DDBJ databases">
        <authorList>
            <person name="Nowell W R."/>
        </authorList>
    </citation>
    <scope>NUCLEOTIDE SEQUENCE</scope>
</reference>
<dbReference type="EMBL" id="CAJNOJ010000012">
    <property type="protein sequence ID" value="CAF0793498.1"/>
    <property type="molecule type" value="Genomic_DNA"/>
</dbReference>
<dbReference type="GO" id="GO:0000724">
    <property type="term" value="P:double-strand break repair via homologous recombination"/>
    <property type="evidence" value="ECO:0007669"/>
    <property type="project" value="TreeGrafter"/>
</dbReference>
<dbReference type="InterPro" id="IPR052311">
    <property type="entry name" value="MMS22L-TONSL_complex_comp"/>
</dbReference>
<keyword evidence="2" id="KW-0433">Leucine-rich repeat</keyword>
<dbReference type="PROSITE" id="PS50297">
    <property type="entry name" value="ANK_REP_REGION"/>
    <property type="match status" value="2"/>
</dbReference>
<dbReference type="Proteomes" id="UP000663828">
    <property type="component" value="Unassembled WGS sequence"/>
</dbReference>
<evidence type="ECO:0000313" key="6">
    <source>
        <dbReference type="EMBL" id="CAF0793498.1"/>
    </source>
</evidence>
<dbReference type="InterPro" id="IPR032675">
    <property type="entry name" value="LRR_dom_sf"/>
</dbReference>
<keyword evidence="4" id="KW-0539">Nucleus</keyword>
<comment type="subcellular location">
    <subcellularLocation>
        <location evidence="1">Nucleus</location>
    </subcellularLocation>
</comment>
<organism evidence="6 9">
    <name type="scientific">Adineta ricciae</name>
    <name type="common">Rotifer</name>
    <dbReference type="NCBI Taxonomy" id="249248"/>
    <lineage>
        <taxon>Eukaryota</taxon>
        <taxon>Metazoa</taxon>
        <taxon>Spiralia</taxon>
        <taxon>Gnathifera</taxon>
        <taxon>Rotifera</taxon>
        <taxon>Eurotatoria</taxon>
        <taxon>Bdelloidea</taxon>
        <taxon>Adinetida</taxon>
        <taxon>Adinetidae</taxon>
        <taxon>Adineta</taxon>
    </lineage>
</organism>
<evidence type="ECO:0000256" key="1">
    <source>
        <dbReference type="ARBA" id="ARBA00004123"/>
    </source>
</evidence>
<name>A0A813S1P6_ADIRI</name>
<evidence type="ECO:0000256" key="4">
    <source>
        <dbReference type="ARBA" id="ARBA00023242"/>
    </source>
</evidence>
<gene>
    <name evidence="6" type="ORF">EDS130_LOCUS4467</name>
    <name evidence="7" type="ORF">XAT740_LOCUS39170</name>
</gene>
<dbReference type="OrthoDB" id="2384350at2759"/>
<dbReference type="GO" id="GO:0031297">
    <property type="term" value="P:replication fork processing"/>
    <property type="evidence" value="ECO:0007669"/>
    <property type="project" value="TreeGrafter"/>
</dbReference>
<evidence type="ECO:0000313" key="9">
    <source>
        <dbReference type="Proteomes" id="UP000663852"/>
    </source>
</evidence>
<dbReference type="SMART" id="SM00248">
    <property type="entry name" value="ANK"/>
    <property type="match status" value="3"/>
</dbReference>
<evidence type="ECO:0000313" key="7">
    <source>
        <dbReference type="EMBL" id="CAF1492540.1"/>
    </source>
</evidence>
<evidence type="ECO:0000256" key="3">
    <source>
        <dbReference type="ARBA" id="ARBA00022737"/>
    </source>
</evidence>
<feature type="repeat" description="ANK" evidence="5">
    <location>
        <begin position="615"/>
        <end position="647"/>
    </location>
</feature>
<keyword evidence="8" id="KW-1185">Reference proteome</keyword>
<feature type="repeat" description="ANK" evidence="5">
    <location>
        <begin position="582"/>
        <end position="614"/>
    </location>
</feature>
<dbReference type="Pfam" id="PF12796">
    <property type="entry name" value="Ank_2"/>
    <property type="match status" value="1"/>
</dbReference>
<evidence type="ECO:0000256" key="2">
    <source>
        <dbReference type="ARBA" id="ARBA00022614"/>
    </source>
</evidence>
<dbReference type="PANTHER" id="PTHR46358:SF1">
    <property type="entry name" value="TONSOKU-LIKE PROTEIN"/>
    <property type="match status" value="1"/>
</dbReference>
<proteinExistence type="predicted"/>
<dbReference type="PROSITE" id="PS50088">
    <property type="entry name" value="ANK_REPEAT"/>
    <property type="match status" value="2"/>
</dbReference>
<keyword evidence="5" id="KW-0040">ANK repeat</keyword>
<dbReference type="Proteomes" id="UP000663852">
    <property type="component" value="Unassembled WGS sequence"/>
</dbReference>
<dbReference type="Gene3D" id="1.25.40.20">
    <property type="entry name" value="Ankyrin repeat-containing domain"/>
    <property type="match status" value="1"/>
</dbReference>
<dbReference type="InterPro" id="IPR036770">
    <property type="entry name" value="Ankyrin_rpt-contain_sf"/>
</dbReference>
<comment type="caution">
    <text evidence="6">The sequence shown here is derived from an EMBL/GenBank/DDBJ whole genome shotgun (WGS) entry which is preliminary data.</text>
</comment>
<dbReference type="AlphaFoldDB" id="A0A813S1P6"/>
<keyword evidence="3" id="KW-0677">Repeat</keyword>
<dbReference type="EMBL" id="CAJNOR010004312">
    <property type="protein sequence ID" value="CAF1492540.1"/>
    <property type="molecule type" value="Genomic_DNA"/>
</dbReference>
<dbReference type="InterPro" id="IPR011990">
    <property type="entry name" value="TPR-like_helical_dom_sf"/>
</dbReference>
<accession>A0A813S1P6</accession>
<sequence length="1075" mass="125542">MDEKKLQKILRKAERVRQLNVEMKSKEKIDIYHEAAEACRTLGDYDKAIVYFNLELHESELANLSDDILYCHRFLGECYLHKHSFRTSEKYQLKFLSLAKSYGNNERIEQAYTSLANTYWLWLSYLQDDILYDAENDQLPRSLYKQSLEAAQNSLAVIDQLDWQLENEIRDKRLTKMKSIEDKQQDLALRRVRSYINIANALCEIYISDNTDDESLKSFSQYIKKAVELAKKHKLHQELARVHSSLSCFYLSVPNYLQYKKEILATMEQAIHYSRLTKNAHDYLSCLYDIAQTLVSFDDYENAKVYLLKIYHYKNNDNPIKEKAMQDLANVQRILTGLEERYDKESDLQKKMLLAERCADTFSSLCRNERSNHYYLRQLKHAQELNLDKEQMATIYSSLGSICQDLKEWQLSIDYFRREMSCRIGLDVNADIEQGYSLCEIIKCQYRLKLDLQIRINTFQRALIVARSTNNQTLIRMAIALVLAMKLRDSNIRLDEDLETFMANIQPPITEENYNDILRCSERCVNELMQSDNKQVQEGMTTLNNICHSKTRLHLACKEKTGLKTVMQFIAEGDEINLPDRLGQTPLHYAMESECINIVRYLLDRKGNINARTNNGITPLIIACYRGQLDMIEVLLTYGAKIDLRTNNGYTAIDYLMDCDRATLSTDQRKVNRLKDLLLIAIKQDEPNYCIQPIVRSDFDDKRMLSFDDAHEHLPYKPNRTDGNMVTNRRLRQNNRKNKSSIVKHEKRDYEDDFSTIHEQFQSPFYTPARKRRCSIIDTDLSSCDDIDILNIDDLDFVTPFQRDPPISSLQLITPKSTTRSRRPSTASSIHTPIILSPPVLYDSNTRIIRCVANTSNSTLEGKRLRIPISSSETITNLRYQVLKRLYDNYNIYACFVILYDKQDWELGMCDSDTIQLAIPIDEPDIRAVYIEKNPILTYEQICQDNSLVVYSNIRLVLKKFFDKFELSLARLSLKVDQTINILKVFENFMFIYSINLSENHLTDEIVHQLEKLTLNQTKSLNLSKNKLTSNGIRRLFEQKTMSNLTVLDLTGNIDIDCITILFLRTHFPNLTVYH</sequence>
<dbReference type="Gene3D" id="3.80.10.10">
    <property type="entry name" value="Ribonuclease Inhibitor"/>
    <property type="match status" value="1"/>
</dbReference>